<dbReference type="HAMAP" id="MF_00254">
    <property type="entry name" value="Gly_tRNA_synth_alpha"/>
    <property type="match status" value="1"/>
</dbReference>
<dbReference type="InterPro" id="IPR006194">
    <property type="entry name" value="Gly-tRNA-synth_heterodimer"/>
</dbReference>
<reference evidence="9" key="1">
    <citation type="submission" date="2022-07" db="EMBL/GenBank/DDBJ databases">
        <authorList>
            <person name="Trinca V."/>
            <person name="Uliana J.V.C."/>
            <person name="Torres T.T."/>
            <person name="Ward R.J."/>
            <person name="Monesi N."/>
        </authorList>
    </citation>
    <scope>NUCLEOTIDE SEQUENCE</scope>
    <source>
        <strain evidence="9">HSMRA1968</strain>
        <tissue evidence="9">Whole embryos</tissue>
    </source>
</reference>
<protein>
    <recommendedName>
        <fullName evidence="2">glycine--tRNA ligase</fullName>
        <ecNumber evidence="2">6.1.1.14</ecNumber>
    </recommendedName>
</protein>
<name>A0A9Q0S684_9DIPT</name>
<dbReference type="FunFam" id="3.30.930.10:FF:000006">
    <property type="entry name" value="Glycine--tRNA ligase alpha subunit"/>
    <property type="match status" value="1"/>
</dbReference>
<accession>A0A9Q0S684</accession>
<comment type="caution">
    <text evidence="9">The sequence shown here is derived from an EMBL/GenBank/DDBJ whole genome shotgun (WGS) entry which is preliminary data.</text>
</comment>
<evidence type="ECO:0000256" key="2">
    <source>
        <dbReference type="ARBA" id="ARBA00012829"/>
    </source>
</evidence>
<dbReference type="PROSITE" id="PS50861">
    <property type="entry name" value="AA_TRNA_LIGASE_II_GLYAB"/>
    <property type="match status" value="1"/>
</dbReference>
<evidence type="ECO:0000313" key="10">
    <source>
        <dbReference type="Proteomes" id="UP001151699"/>
    </source>
</evidence>
<organism evidence="9 10">
    <name type="scientific">Pseudolycoriella hygida</name>
    <dbReference type="NCBI Taxonomy" id="35572"/>
    <lineage>
        <taxon>Eukaryota</taxon>
        <taxon>Metazoa</taxon>
        <taxon>Ecdysozoa</taxon>
        <taxon>Arthropoda</taxon>
        <taxon>Hexapoda</taxon>
        <taxon>Insecta</taxon>
        <taxon>Pterygota</taxon>
        <taxon>Neoptera</taxon>
        <taxon>Endopterygota</taxon>
        <taxon>Diptera</taxon>
        <taxon>Nematocera</taxon>
        <taxon>Sciaroidea</taxon>
        <taxon>Sciaridae</taxon>
        <taxon>Pseudolycoriella</taxon>
    </lineage>
</organism>
<keyword evidence="10" id="KW-1185">Reference proteome</keyword>
<dbReference type="EMBL" id="WJQU01000001">
    <property type="protein sequence ID" value="KAJ6645035.1"/>
    <property type="molecule type" value="Genomic_DNA"/>
</dbReference>
<keyword evidence="4" id="KW-0547">Nucleotide-binding</keyword>
<gene>
    <name evidence="9" type="primary">glyQ</name>
    <name evidence="9" type="ORF">Bhyg_00236</name>
</gene>
<dbReference type="GO" id="GO:0005829">
    <property type="term" value="C:cytosol"/>
    <property type="evidence" value="ECO:0007669"/>
    <property type="project" value="TreeGrafter"/>
</dbReference>
<dbReference type="Gene3D" id="3.30.930.10">
    <property type="entry name" value="Bira Bifunctional Protein, Domain 2"/>
    <property type="match status" value="1"/>
</dbReference>
<dbReference type="SUPFAM" id="SSF55681">
    <property type="entry name" value="Class II aaRS and biotin synthetases"/>
    <property type="match status" value="1"/>
</dbReference>
<evidence type="ECO:0000256" key="8">
    <source>
        <dbReference type="ARBA" id="ARBA00047937"/>
    </source>
</evidence>
<dbReference type="GO" id="GO:0004820">
    <property type="term" value="F:glycine-tRNA ligase activity"/>
    <property type="evidence" value="ECO:0007669"/>
    <property type="project" value="UniProtKB-EC"/>
</dbReference>
<keyword evidence="7" id="KW-0030">Aminoacyl-tRNA synthetase</keyword>
<evidence type="ECO:0000256" key="4">
    <source>
        <dbReference type="ARBA" id="ARBA00022741"/>
    </source>
</evidence>
<dbReference type="GO" id="GO:0006426">
    <property type="term" value="P:glycyl-tRNA aminoacylation"/>
    <property type="evidence" value="ECO:0007669"/>
    <property type="project" value="InterPro"/>
</dbReference>
<evidence type="ECO:0000256" key="6">
    <source>
        <dbReference type="ARBA" id="ARBA00022917"/>
    </source>
</evidence>
<dbReference type="Proteomes" id="UP001151699">
    <property type="component" value="Chromosome A"/>
</dbReference>
<dbReference type="EC" id="6.1.1.14" evidence="2"/>
<comment type="similarity">
    <text evidence="1">Belongs to the class-II aminoacyl-tRNA synthetase family.</text>
</comment>
<dbReference type="InterPro" id="IPR045864">
    <property type="entry name" value="aa-tRNA-synth_II/BPL/LPL"/>
</dbReference>
<dbReference type="InterPro" id="IPR002310">
    <property type="entry name" value="Gly-tRNA_ligase_asu"/>
</dbReference>
<dbReference type="PRINTS" id="PR01044">
    <property type="entry name" value="TRNASYNTHGA"/>
</dbReference>
<sequence>MKKLSFQQIILALQTYWQDYGCAILQPYDAHVGAGTFHPATVLRSLGNKPWFVAYVQPSRRPSDSRYAMHPNRMQHYYQFQVILKPAPDDIQALYLKSLEFLGIDLGKHDIRFVEDDWESPTLGASGLGWEIWCDGMEVSQFTYMQQIGGIECRSVAGEITYGLERLALYIQGIDEVRNLDWNGQVGEKALKYGEVDFAAEKQFSKFNLELADISILLQHFIDSEKQCNALLAANLPLPAYDYCITASHLFNVLNSRGVLSVTERASYILRVRDLAKKCCHKWLSLKEEGS</sequence>
<evidence type="ECO:0000313" key="9">
    <source>
        <dbReference type="EMBL" id="KAJ6645035.1"/>
    </source>
</evidence>
<dbReference type="NCBIfam" id="NF006827">
    <property type="entry name" value="PRK09348.1"/>
    <property type="match status" value="1"/>
</dbReference>
<evidence type="ECO:0000256" key="7">
    <source>
        <dbReference type="ARBA" id="ARBA00023146"/>
    </source>
</evidence>
<keyword evidence="5" id="KW-0067">ATP-binding</keyword>
<dbReference type="Pfam" id="PF02091">
    <property type="entry name" value="tRNA-synt_2e"/>
    <property type="match status" value="1"/>
</dbReference>
<dbReference type="Gene3D" id="1.20.58.180">
    <property type="entry name" value="Class II aaRS and biotin synthetases, domain 2"/>
    <property type="match status" value="1"/>
</dbReference>
<dbReference type="GO" id="GO:0005524">
    <property type="term" value="F:ATP binding"/>
    <property type="evidence" value="ECO:0007669"/>
    <property type="project" value="UniProtKB-KW"/>
</dbReference>
<dbReference type="AlphaFoldDB" id="A0A9Q0S684"/>
<comment type="catalytic activity">
    <reaction evidence="8">
        <text>tRNA(Gly) + glycine + ATP = glycyl-tRNA(Gly) + AMP + diphosphate</text>
        <dbReference type="Rhea" id="RHEA:16013"/>
        <dbReference type="Rhea" id="RHEA-COMP:9664"/>
        <dbReference type="Rhea" id="RHEA-COMP:9683"/>
        <dbReference type="ChEBI" id="CHEBI:30616"/>
        <dbReference type="ChEBI" id="CHEBI:33019"/>
        <dbReference type="ChEBI" id="CHEBI:57305"/>
        <dbReference type="ChEBI" id="CHEBI:78442"/>
        <dbReference type="ChEBI" id="CHEBI:78522"/>
        <dbReference type="ChEBI" id="CHEBI:456215"/>
        <dbReference type="EC" id="6.1.1.14"/>
    </reaction>
</comment>
<keyword evidence="6" id="KW-0648">Protein biosynthesis</keyword>
<keyword evidence="3 9" id="KW-0436">Ligase</keyword>
<evidence type="ECO:0000256" key="3">
    <source>
        <dbReference type="ARBA" id="ARBA00022598"/>
    </source>
</evidence>
<dbReference type="PANTHER" id="PTHR30075">
    <property type="entry name" value="GLYCYL-TRNA SYNTHETASE"/>
    <property type="match status" value="1"/>
</dbReference>
<dbReference type="NCBIfam" id="TIGR00388">
    <property type="entry name" value="glyQ"/>
    <property type="match status" value="1"/>
</dbReference>
<dbReference type="OrthoDB" id="6753009at2759"/>
<evidence type="ECO:0000256" key="1">
    <source>
        <dbReference type="ARBA" id="ARBA00008226"/>
    </source>
</evidence>
<dbReference type="PANTHER" id="PTHR30075:SF2">
    <property type="entry name" value="GLYCINE--TRNA LIGASE, CHLOROPLASTIC_MITOCHONDRIAL 2"/>
    <property type="match status" value="1"/>
</dbReference>
<proteinExistence type="inferred from homology"/>
<evidence type="ECO:0000256" key="5">
    <source>
        <dbReference type="ARBA" id="ARBA00022840"/>
    </source>
</evidence>